<feature type="domain" description="Ferrous iron transporter FeoA-like" evidence="2">
    <location>
        <begin position="15"/>
        <end position="93"/>
    </location>
</feature>
<evidence type="ECO:0000313" key="4">
    <source>
        <dbReference type="Proteomes" id="UP000482155"/>
    </source>
</evidence>
<proteinExistence type="predicted"/>
<dbReference type="RefSeq" id="WP_163960319.1">
    <property type="nucleotide sequence ID" value="NZ_JAAIVB010000008.1"/>
</dbReference>
<dbReference type="SMART" id="SM00899">
    <property type="entry name" value="FeoA"/>
    <property type="match status" value="1"/>
</dbReference>
<name>A0A6B3SN62_9BURK</name>
<dbReference type="Proteomes" id="UP000482155">
    <property type="component" value="Unassembled WGS sequence"/>
</dbReference>
<dbReference type="InterPro" id="IPR052713">
    <property type="entry name" value="FeoA"/>
</dbReference>
<dbReference type="AlphaFoldDB" id="A0A6B3SN62"/>
<dbReference type="InterPro" id="IPR007167">
    <property type="entry name" value="Fe-transptr_FeoA-like"/>
</dbReference>
<dbReference type="EMBL" id="JAAIVB010000008">
    <property type="protein sequence ID" value="NEX59832.1"/>
    <property type="molecule type" value="Genomic_DNA"/>
</dbReference>
<organism evidence="3 4">
    <name type="scientific">Noviherbaspirillum galbum</name>
    <dbReference type="NCBI Taxonomy" id="2709383"/>
    <lineage>
        <taxon>Bacteria</taxon>
        <taxon>Pseudomonadati</taxon>
        <taxon>Pseudomonadota</taxon>
        <taxon>Betaproteobacteria</taxon>
        <taxon>Burkholderiales</taxon>
        <taxon>Oxalobacteraceae</taxon>
        <taxon>Noviherbaspirillum</taxon>
    </lineage>
</organism>
<dbReference type="InterPro" id="IPR008988">
    <property type="entry name" value="Transcriptional_repressor_C"/>
</dbReference>
<dbReference type="PANTHER" id="PTHR42954:SF2">
    <property type="entry name" value="FE(2+) TRANSPORT PROTEIN A"/>
    <property type="match status" value="1"/>
</dbReference>
<protein>
    <submittedName>
        <fullName evidence="3">Ferrous iron transport protein A</fullName>
    </submittedName>
</protein>
<accession>A0A6B3SN62</accession>
<dbReference type="InterPro" id="IPR038157">
    <property type="entry name" value="FeoA_core_dom"/>
</dbReference>
<sequence>MSAVLSDPSFQVAPSHLGNLRKGESAVVSSLSAALSPEQSALRTRLLELGFVPGERVRIVAESFPHRDPIAVKLGNTTFALRRHEAALIHVMPVDGDSLASAAKSRRQA</sequence>
<dbReference type="GO" id="GO:0046914">
    <property type="term" value="F:transition metal ion binding"/>
    <property type="evidence" value="ECO:0007669"/>
    <property type="project" value="InterPro"/>
</dbReference>
<gene>
    <name evidence="3" type="ORF">G3574_01950</name>
</gene>
<dbReference type="Pfam" id="PF04023">
    <property type="entry name" value="FeoA"/>
    <property type="match status" value="1"/>
</dbReference>
<dbReference type="Gene3D" id="2.30.30.90">
    <property type="match status" value="1"/>
</dbReference>
<keyword evidence="1" id="KW-0408">Iron</keyword>
<dbReference type="SUPFAM" id="SSF50037">
    <property type="entry name" value="C-terminal domain of transcriptional repressors"/>
    <property type="match status" value="1"/>
</dbReference>
<dbReference type="PANTHER" id="PTHR42954">
    <property type="entry name" value="FE(2+) TRANSPORT PROTEIN A"/>
    <property type="match status" value="1"/>
</dbReference>
<evidence type="ECO:0000256" key="1">
    <source>
        <dbReference type="ARBA" id="ARBA00023004"/>
    </source>
</evidence>
<evidence type="ECO:0000313" key="3">
    <source>
        <dbReference type="EMBL" id="NEX59832.1"/>
    </source>
</evidence>
<reference evidence="3 4" key="1">
    <citation type="submission" date="2020-02" db="EMBL/GenBank/DDBJ databases">
        <authorList>
            <person name="Kim M.K."/>
        </authorList>
    </citation>
    <scope>NUCLEOTIDE SEQUENCE [LARGE SCALE GENOMIC DNA]</scope>
    <source>
        <strain evidence="3 4">17J57-3</strain>
    </source>
</reference>
<comment type="caution">
    <text evidence="3">The sequence shown here is derived from an EMBL/GenBank/DDBJ whole genome shotgun (WGS) entry which is preliminary data.</text>
</comment>
<evidence type="ECO:0000259" key="2">
    <source>
        <dbReference type="SMART" id="SM00899"/>
    </source>
</evidence>
<keyword evidence="4" id="KW-1185">Reference proteome</keyword>